<dbReference type="Proteomes" id="UP001056336">
    <property type="component" value="Chromosome"/>
</dbReference>
<keyword evidence="1" id="KW-0067">ATP-binding</keyword>
<evidence type="ECO:0000313" key="1">
    <source>
        <dbReference type="EMBL" id="UQX89201.1"/>
    </source>
</evidence>
<reference evidence="1" key="2">
    <citation type="submission" date="2022-05" db="EMBL/GenBank/DDBJ databases">
        <authorList>
            <person name="Kim J.-S."/>
            <person name="Lee K."/>
            <person name="Suh M."/>
            <person name="Eom M."/>
            <person name="Kim J.-S."/>
            <person name="Kim D.-S."/>
            <person name="Ko S.-H."/>
            <person name="Shin Y."/>
            <person name="Lee J.-S."/>
        </authorList>
    </citation>
    <scope>NUCLEOTIDE SEQUENCE</scope>
    <source>
        <strain evidence="1">N237</strain>
    </source>
</reference>
<dbReference type="GO" id="GO:0005524">
    <property type="term" value="F:ATP binding"/>
    <property type="evidence" value="ECO:0007669"/>
    <property type="project" value="UniProtKB-KW"/>
</dbReference>
<dbReference type="SUPFAM" id="SSF52540">
    <property type="entry name" value="P-loop containing nucleoside triphosphate hydrolases"/>
    <property type="match status" value="1"/>
</dbReference>
<dbReference type="RefSeq" id="WP_249773097.1">
    <property type="nucleotide sequence ID" value="NZ_CP097332.1"/>
</dbReference>
<accession>A0ABY4QZW3</accession>
<sequence>MAELVEGFATVPEDDGSDDPAWPIPGFIHPGLTALTAQPEMGKTTLLKSMVKGLLAGEWLGEPTHFDDDKRILFGCEDYTSFRDVRRTFADEPRVHPVLLHEWKPAWLPRLVSEGQFGMLIIDSLGAVVTDTNEQGLAGVFTQSVRQLPIPVIVVHHEARASKGPSGAQVYRGAYRHTIRVSCVEHDGDRILRLALQTYGNNAPASRRSVKVDRLTLVSEAADDSGRGVSRSTRKASAEKACILGVLAREQGVDVQLDHNRLAEALLGGKQGREDEGMRARVEAALDSPARHRTVSDLIRKNRAAFDRSATDVDRPVC</sequence>
<evidence type="ECO:0000313" key="2">
    <source>
        <dbReference type="Proteomes" id="UP001056336"/>
    </source>
</evidence>
<dbReference type="InterPro" id="IPR027417">
    <property type="entry name" value="P-loop_NTPase"/>
</dbReference>
<dbReference type="Gene3D" id="3.40.50.300">
    <property type="entry name" value="P-loop containing nucleotide triphosphate hydrolases"/>
    <property type="match status" value="1"/>
</dbReference>
<reference evidence="1" key="1">
    <citation type="journal article" date="2018" name="Int. J. Syst. Evol. Microbiol.">
        <title>Jatrophihabitans telluris sp. nov., isolated from sediment soil of lava forest wetlands and the emended description of the genus Jatrophihabitans.</title>
        <authorList>
            <person name="Lee K.C."/>
            <person name="Suh M.K."/>
            <person name="Eom M.K."/>
            <person name="Kim K.K."/>
            <person name="Kim J.S."/>
            <person name="Kim D.S."/>
            <person name="Ko S.H."/>
            <person name="Shin Y.K."/>
            <person name="Lee J.S."/>
        </authorList>
    </citation>
    <scope>NUCLEOTIDE SEQUENCE</scope>
    <source>
        <strain evidence="1">N237</strain>
    </source>
</reference>
<dbReference type="EMBL" id="CP097332">
    <property type="protein sequence ID" value="UQX89201.1"/>
    <property type="molecule type" value="Genomic_DNA"/>
</dbReference>
<keyword evidence="2" id="KW-1185">Reference proteome</keyword>
<proteinExistence type="predicted"/>
<organism evidence="1 2">
    <name type="scientific">Jatrophihabitans telluris</name>
    <dbReference type="NCBI Taxonomy" id="2038343"/>
    <lineage>
        <taxon>Bacteria</taxon>
        <taxon>Bacillati</taxon>
        <taxon>Actinomycetota</taxon>
        <taxon>Actinomycetes</taxon>
        <taxon>Jatrophihabitantales</taxon>
        <taxon>Jatrophihabitantaceae</taxon>
        <taxon>Jatrophihabitans</taxon>
    </lineage>
</organism>
<dbReference type="Pfam" id="PF13481">
    <property type="entry name" value="AAA_25"/>
    <property type="match status" value="1"/>
</dbReference>
<gene>
    <name evidence="1" type="ORF">M6D93_04150</name>
</gene>
<keyword evidence="1" id="KW-0547">Nucleotide-binding</keyword>
<name>A0ABY4QZW3_9ACTN</name>
<protein>
    <submittedName>
        <fullName evidence="1">ATP-binding protein</fullName>
    </submittedName>
</protein>